<dbReference type="PROSITE" id="PS50109">
    <property type="entry name" value="HIS_KIN"/>
    <property type="match status" value="1"/>
</dbReference>
<dbReference type="PANTHER" id="PTHR43065">
    <property type="entry name" value="SENSOR HISTIDINE KINASE"/>
    <property type="match status" value="1"/>
</dbReference>
<gene>
    <name evidence="17" type="ORF">ACFSSA_04255</name>
</gene>
<dbReference type="Proteomes" id="UP001597375">
    <property type="component" value="Unassembled WGS sequence"/>
</dbReference>
<dbReference type="PROSITE" id="PS50113">
    <property type="entry name" value="PAC"/>
    <property type="match status" value="1"/>
</dbReference>
<reference evidence="18" key="1">
    <citation type="journal article" date="2019" name="Int. J. Syst. Evol. Microbiol.">
        <title>The Global Catalogue of Microorganisms (GCM) 10K type strain sequencing project: providing services to taxonomists for standard genome sequencing and annotation.</title>
        <authorList>
            <consortium name="The Broad Institute Genomics Platform"/>
            <consortium name="The Broad Institute Genome Sequencing Center for Infectious Disease"/>
            <person name="Wu L."/>
            <person name="Ma J."/>
        </authorList>
    </citation>
    <scope>NUCLEOTIDE SEQUENCE [LARGE SCALE GENOMIC DNA]</scope>
    <source>
        <strain evidence="18">CGMCC 4.7106</strain>
    </source>
</reference>
<dbReference type="PROSITE" id="PS50839">
    <property type="entry name" value="CHASE"/>
    <property type="match status" value="1"/>
</dbReference>
<keyword evidence="11 12" id="KW-0472">Membrane</keyword>
<feature type="domain" description="PAC" evidence="15">
    <location>
        <begin position="591"/>
        <end position="643"/>
    </location>
</feature>
<evidence type="ECO:0000256" key="4">
    <source>
        <dbReference type="ARBA" id="ARBA00022679"/>
    </source>
</evidence>
<accession>A0ABW5D584</accession>
<dbReference type="InterPro" id="IPR003594">
    <property type="entry name" value="HATPase_dom"/>
</dbReference>
<evidence type="ECO:0000313" key="17">
    <source>
        <dbReference type="EMBL" id="MFD2255881.1"/>
    </source>
</evidence>
<feature type="transmembrane region" description="Helical" evidence="12">
    <location>
        <begin position="7"/>
        <end position="28"/>
    </location>
</feature>
<keyword evidence="4" id="KW-0808">Transferase</keyword>
<dbReference type="InterPro" id="IPR005467">
    <property type="entry name" value="His_kinase_dom"/>
</dbReference>
<feature type="transmembrane region" description="Helical" evidence="12">
    <location>
        <begin position="202"/>
        <end position="223"/>
    </location>
</feature>
<evidence type="ECO:0000256" key="9">
    <source>
        <dbReference type="ARBA" id="ARBA00022989"/>
    </source>
</evidence>
<dbReference type="PANTHER" id="PTHR43065:SF46">
    <property type="entry name" value="C4-DICARBOXYLATE TRANSPORT SENSOR PROTEIN DCTB"/>
    <property type="match status" value="1"/>
</dbReference>
<sequence length="922" mass="100953">MSGLFLIILGLTVIIGWYAKIPLLVQIHQSLAPMQYNAALCFALAGTSLLIAISKKPSYAIPSTLLVFFIGAITLTQYLLYTDFGIDEFLFKHYIFTETSHPGRMSPATALVFTLSGLSMLAICLPPRKAIGDIVSGVFGSLVLALGIMALLGYITGLTGTYGWGQLTQMAMHTSTGAFFLGMSILAIAWKSERSRTGRSPTWLSFSATLAAFSATFILWNALLLREEQESKRTVQVYADGIRNEIVARMDSRVRALVRIAERWKFSGKPSRTAWENDALSHIADFQGYQAIAWVDEKTVVQWAVPLPENQVAMGKVLATEKKRRAGFEQARATDQVVFTEHLELLKGGMGMLIIVPMAHHGIFEGYIVGAIAMAPMMNSILTQILAEGYSISLTENGETFYQRSDDGGDLGKQFEALVPVNMKNAEWIAAIRPRSDTLREIRSSYPYAVLIFGGLFSLLLGVLIYFAQNALSRSQQIVATNKSLRKEISERQRAEKELDELGMLQQAILSHAAHSIISTTTEGIITSFNPGAERMLGYSASEVVHKTTPAIFHMWDEIVARTNILNKDREVPIEPGFETLVAKAKVNAVDQSEWSYVKKDGSTVPVNLGVTSLRDADGNITGFLGIAGDISELKEAVATLEETHEQLVDASHRAGMAEVATSVLHNVGNVLNSVNISCTVASDKISGFRIDNIDKTAALLRGHEQDLATFFQTDPRGQKLPEFLERVASRLHEERDQVLTELTLLGKNVDHIKEIVSMQQSYAMVSGMTELLSISELIEDSLRMNDSSLSRHAVEIVRDYDALPQVYAERHKALQILVNLIGNAKDACDDNGGVDKRIIIRATQSGKTVSISVTDNGVGIPEENLTRIFAHGFTTKKSGHGFGLHSCAIAAREMNGSLTVHSDGVGHGSTFTLELPLEQPA</sequence>
<dbReference type="SMART" id="SM00086">
    <property type="entry name" value="PAC"/>
    <property type="match status" value="1"/>
</dbReference>
<keyword evidence="9 12" id="KW-1133">Transmembrane helix</keyword>
<evidence type="ECO:0000256" key="5">
    <source>
        <dbReference type="ARBA" id="ARBA00022692"/>
    </source>
</evidence>
<dbReference type="SMART" id="SM00387">
    <property type="entry name" value="HATPase_c"/>
    <property type="match status" value="1"/>
</dbReference>
<dbReference type="InterPro" id="IPR001610">
    <property type="entry name" value="PAC"/>
</dbReference>
<dbReference type="CDD" id="cd00130">
    <property type="entry name" value="PAS"/>
    <property type="match status" value="1"/>
</dbReference>
<dbReference type="Pfam" id="PF13426">
    <property type="entry name" value="PAS_9"/>
    <property type="match status" value="1"/>
</dbReference>
<feature type="transmembrane region" description="Helical" evidence="12">
    <location>
        <begin position="106"/>
        <end position="125"/>
    </location>
</feature>
<dbReference type="Pfam" id="PF03924">
    <property type="entry name" value="CHASE"/>
    <property type="match status" value="1"/>
</dbReference>
<evidence type="ECO:0000259" key="13">
    <source>
        <dbReference type="PROSITE" id="PS50109"/>
    </source>
</evidence>
<evidence type="ECO:0000256" key="12">
    <source>
        <dbReference type="SAM" id="Phobius"/>
    </source>
</evidence>
<dbReference type="SMART" id="SM01079">
    <property type="entry name" value="CHASE"/>
    <property type="match status" value="1"/>
</dbReference>
<feature type="domain" description="PAS" evidence="14">
    <location>
        <begin position="509"/>
        <end position="548"/>
    </location>
</feature>
<dbReference type="InterPro" id="IPR000700">
    <property type="entry name" value="PAS-assoc_C"/>
</dbReference>
<dbReference type="InterPro" id="IPR035965">
    <property type="entry name" value="PAS-like_dom_sf"/>
</dbReference>
<evidence type="ECO:0000259" key="16">
    <source>
        <dbReference type="PROSITE" id="PS50839"/>
    </source>
</evidence>
<evidence type="ECO:0000256" key="1">
    <source>
        <dbReference type="ARBA" id="ARBA00000085"/>
    </source>
</evidence>
<keyword evidence="8 17" id="KW-0067">ATP-binding</keyword>
<organism evidence="17 18">
    <name type="scientific">Luteolibacter algae</name>
    <dbReference type="NCBI Taxonomy" id="454151"/>
    <lineage>
        <taxon>Bacteria</taxon>
        <taxon>Pseudomonadati</taxon>
        <taxon>Verrucomicrobiota</taxon>
        <taxon>Verrucomicrobiia</taxon>
        <taxon>Verrucomicrobiales</taxon>
        <taxon>Verrucomicrobiaceae</taxon>
        <taxon>Luteolibacter</taxon>
    </lineage>
</organism>
<dbReference type="SUPFAM" id="SSF55785">
    <property type="entry name" value="PYP-like sensor domain (PAS domain)"/>
    <property type="match status" value="1"/>
</dbReference>
<dbReference type="Pfam" id="PF02518">
    <property type="entry name" value="HATPase_c"/>
    <property type="match status" value="1"/>
</dbReference>
<dbReference type="Gene3D" id="3.30.565.10">
    <property type="entry name" value="Histidine kinase-like ATPase, C-terminal domain"/>
    <property type="match status" value="1"/>
</dbReference>
<feature type="transmembrane region" description="Helical" evidence="12">
    <location>
        <begin position="137"/>
        <end position="158"/>
    </location>
</feature>
<dbReference type="InterPro" id="IPR000014">
    <property type="entry name" value="PAS"/>
</dbReference>
<comment type="subcellular location">
    <subcellularLocation>
        <location evidence="2">Membrane</location>
    </subcellularLocation>
</comment>
<evidence type="ECO:0000256" key="2">
    <source>
        <dbReference type="ARBA" id="ARBA00004370"/>
    </source>
</evidence>
<proteinExistence type="predicted"/>
<evidence type="ECO:0000313" key="18">
    <source>
        <dbReference type="Proteomes" id="UP001597375"/>
    </source>
</evidence>
<dbReference type="InterPro" id="IPR004358">
    <property type="entry name" value="Sig_transdc_His_kin-like_C"/>
</dbReference>
<feature type="transmembrane region" description="Helical" evidence="12">
    <location>
        <begin position="170"/>
        <end position="190"/>
    </location>
</feature>
<dbReference type="InterPro" id="IPR006189">
    <property type="entry name" value="CHASE_dom"/>
</dbReference>
<dbReference type="EC" id="2.7.13.3" evidence="3"/>
<dbReference type="CDD" id="cd00075">
    <property type="entry name" value="HATPase"/>
    <property type="match status" value="1"/>
</dbReference>
<evidence type="ECO:0000256" key="3">
    <source>
        <dbReference type="ARBA" id="ARBA00012438"/>
    </source>
</evidence>
<dbReference type="InterPro" id="IPR042240">
    <property type="entry name" value="CHASE_sf"/>
</dbReference>
<dbReference type="SMART" id="SM00091">
    <property type="entry name" value="PAS"/>
    <property type="match status" value="1"/>
</dbReference>
<comment type="caution">
    <text evidence="17">The sequence shown here is derived from an EMBL/GenBank/DDBJ whole genome shotgun (WGS) entry which is preliminary data.</text>
</comment>
<evidence type="ECO:0000259" key="15">
    <source>
        <dbReference type="PROSITE" id="PS50113"/>
    </source>
</evidence>
<dbReference type="Gene3D" id="3.30.450.350">
    <property type="entry name" value="CHASE domain"/>
    <property type="match status" value="1"/>
</dbReference>
<feature type="domain" description="CHASE" evidence="16">
    <location>
        <begin position="296"/>
        <end position="385"/>
    </location>
</feature>
<evidence type="ECO:0000256" key="7">
    <source>
        <dbReference type="ARBA" id="ARBA00022777"/>
    </source>
</evidence>
<feature type="transmembrane region" description="Helical" evidence="12">
    <location>
        <begin position="446"/>
        <end position="468"/>
    </location>
</feature>
<feature type="domain" description="Histidine kinase" evidence="13">
    <location>
        <begin position="727"/>
        <end position="920"/>
    </location>
</feature>
<dbReference type="SUPFAM" id="SSF55874">
    <property type="entry name" value="ATPase domain of HSP90 chaperone/DNA topoisomerase II/histidine kinase"/>
    <property type="match status" value="1"/>
</dbReference>
<dbReference type="InterPro" id="IPR036890">
    <property type="entry name" value="HATPase_C_sf"/>
</dbReference>
<evidence type="ECO:0000259" key="14">
    <source>
        <dbReference type="PROSITE" id="PS50112"/>
    </source>
</evidence>
<feature type="transmembrane region" description="Helical" evidence="12">
    <location>
        <begin position="34"/>
        <end position="53"/>
    </location>
</feature>
<keyword evidence="6" id="KW-0547">Nucleotide-binding</keyword>
<protein>
    <recommendedName>
        <fullName evidence="3">histidine kinase</fullName>
        <ecNumber evidence="3">2.7.13.3</ecNumber>
    </recommendedName>
</protein>
<evidence type="ECO:0000256" key="10">
    <source>
        <dbReference type="ARBA" id="ARBA00023012"/>
    </source>
</evidence>
<evidence type="ECO:0000256" key="11">
    <source>
        <dbReference type="ARBA" id="ARBA00023136"/>
    </source>
</evidence>
<keyword evidence="7" id="KW-0418">Kinase</keyword>
<dbReference type="NCBIfam" id="TIGR00229">
    <property type="entry name" value="sensory_box"/>
    <property type="match status" value="1"/>
</dbReference>
<evidence type="ECO:0000256" key="6">
    <source>
        <dbReference type="ARBA" id="ARBA00022741"/>
    </source>
</evidence>
<dbReference type="PROSITE" id="PS50112">
    <property type="entry name" value="PAS"/>
    <property type="match status" value="1"/>
</dbReference>
<dbReference type="PRINTS" id="PR00344">
    <property type="entry name" value="BCTRLSENSOR"/>
</dbReference>
<dbReference type="EMBL" id="JBHUIT010000002">
    <property type="protein sequence ID" value="MFD2255881.1"/>
    <property type="molecule type" value="Genomic_DNA"/>
</dbReference>
<dbReference type="GO" id="GO:0005524">
    <property type="term" value="F:ATP binding"/>
    <property type="evidence" value="ECO:0007669"/>
    <property type="project" value="UniProtKB-KW"/>
</dbReference>
<keyword evidence="18" id="KW-1185">Reference proteome</keyword>
<evidence type="ECO:0000256" key="8">
    <source>
        <dbReference type="ARBA" id="ARBA00022840"/>
    </source>
</evidence>
<keyword evidence="10" id="KW-0902">Two-component regulatory system</keyword>
<dbReference type="Gene3D" id="3.30.450.20">
    <property type="entry name" value="PAS domain"/>
    <property type="match status" value="1"/>
</dbReference>
<feature type="transmembrane region" description="Helical" evidence="12">
    <location>
        <begin position="65"/>
        <end position="86"/>
    </location>
</feature>
<comment type="catalytic activity">
    <reaction evidence="1">
        <text>ATP + protein L-histidine = ADP + protein N-phospho-L-histidine.</text>
        <dbReference type="EC" id="2.7.13.3"/>
    </reaction>
</comment>
<keyword evidence="5 12" id="KW-0812">Transmembrane</keyword>
<name>A0ABW5D584_9BACT</name>